<comment type="similarity">
    <text evidence="1">Belongs to the thioesterase family.</text>
</comment>
<dbReference type="InterPro" id="IPR012223">
    <property type="entry name" value="TEII"/>
</dbReference>
<dbReference type="PANTHER" id="PTHR11487">
    <property type="entry name" value="THIOESTERASE"/>
    <property type="match status" value="1"/>
</dbReference>
<dbReference type="PANTHER" id="PTHR11487:SF0">
    <property type="entry name" value="S-ACYL FATTY ACID SYNTHASE THIOESTERASE, MEDIUM CHAIN"/>
    <property type="match status" value="1"/>
</dbReference>
<evidence type="ECO:0000313" key="3">
    <source>
        <dbReference type="EMBL" id="CAG5087351.1"/>
    </source>
</evidence>
<keyword evidence="4" id="KW-1185">Reference proteome</keyword>
<feature type="domain" description="Thioesterase" evidence="2">
    <location>
        <begin position="10"/>
        <end position="227"/>
    </location>
</feature>
<protein>
    <submittedName>
        <fullName evidence="3">Surfactin synthase thioesterase subunit</fullName>
    </submittedName>
</protein>
<dbReference type="Pfam" id="PF00975">
    <property type="entry name" value="Thioesterase"/>
    <property type="match status" value="1"/>
</dbReference>
<name>A0ABN7RZE4_THEXY</name>
<comment type="caution">
    <text evidence="3">The sequence shown here is derived from an EMBL/GenBank/DDBJ whole genome shotgun (WGS) entry which is preliminary data.</text>
</comment>
<dbReference type="Gene3D" id="3.40.50.1820">
    <property type="entry name" value="alpha/beta hydrolase"/>
    <property type="match status" value="1"/>
</dbReference>
<dbReference type="SUPFAM" id="SSF53474">
    <property type="entry name" value="alpha/beta-Hydrolases"/>
    <property type="match status" value="1"/>
</dbReference>
<sequence length="236" mass="26452">MKPGADNGPQLICFPYLGGYANSFNILADRLDDSFELWALNPPGHGSCKRLPVEDMTVLLNLIFEEVNTILRPDSILFGHSMGGLVAYFLVQRLTDSHRPTLVLSACNTPPDIRKVSHLPDNGLIEHLASYGGLPSELMEERSLLDFFLPVFRADFKTLESASFMDWTPLSNPAYLLWGDRDHIVPLSAMLRWTNYLSGEIRFVPVRDGGHMFIADMPEAVADILEHIGQQRRIDG</sequence>
<dbReference type="EMBL" id="CAJRAY010000049">
    <property type="protein sequence ID" value="CAG5087351.1"/>
    <property type="molecule type" value="Genomic_DNA"/>
</dbReference>
<evidence type="ECO:0000259" key="2">
    <source>
        <dbReference type="Pfam" id="PF00975"/>
    </source>
</evidence>
<gene>
    <name evidence="3" type="primary">txxe 2159-srfAD</name>
    <name evidence="3" type="ORF">TXXE_10785</name>
</gene>
<reference evidence="3 4" key="1">
    <citation type="submission" date="2021-04" db="EMBL/GenBank/DDBJ databases">
        <authorList>
            <person name="Rakotoarivonina H."/>
        </authorList>
    </citation>
    <scope>NUCLEOTIDE SEQUENCE [LARGE SCALE GENOMIC DNA]</scope>
    <source>
        <strain evidence="3 4">XE</strain>
    </source>
</reference>
<dbReference type="RefSeq" id="WP_213484629.1">
    <property type="nucleotide sequence ID" value="NZ_CAJRAY010000049.1"/>
</dbReference>
<proteinExistence type="inferred from homology"/>
<dbReference type="InterPro" id="IPR001031">
    <property type="entry name" value="Thioesterase"/>
</dbReference>
<dbReference type="Proteomes" id="UP000681526">
    <property type="component" value="Unassembled WGS sequence"/>
</dbReference>
<accession>A0ABN7RZE4</accession>
<evidence type="ECO:0000256" key="1">
    <source>
        <dbReference type="ARBA" id="ARBA00007169"/>
    </source>
</evidence>
<dbReference type="InterPro" id="IPR029058">
    <property type="entry name" value="AB_hydrolase_fold"/>
</dbReference>
<organism evidence="3 4">
    <name type="scientific">Thermobacillus xylanilyticus</name>
    <dbReference type="NCBI Taxonomy" id="76633"/>
    <lineage>
        <taxon>Bacteria</taxon>
        <taxon>Bacillati</taxon>
        <taxon>Bacillota</taxon>
        <taxon>Bacilli</taxon>
        <taxon>Bacillales</taxon>
        <taxon>Paenibacillaceae</taxon>
        <taxon>Thermobacillus</taxon>
    </lineage>
</organism>
<evidence type="ECO:0000313" key="4">
    <source>
        <dbReference type="Proteomes" id="UP000681526"/>
    </source>
</evidence>